<accession>A0ABD1EC10</accession>
<evidence type="ECO:0000313" key="2">
    <source>
        <dbReference type="Proteomes" id="UP001566132"/>
    </source>
</evidence>
<organism evidence="1 2">
    <name type="scientific">Hypothenemus hampei</name>
    <name type="common">Coffee berry borer</name>
    <dbReference type="NCBI Taxonomy" id="57062"/>
    <lineage>
        <taxon>Eukaryota</taxon>
        <taxon>Metazoa</taxon>
        <taxon>Ecdysozoa</taxon>
        <taxon>Arthropoda</taxon>
        <taxon>Hexapoda</taxon>
        <taxon>Insecta</taxon>
        <taxon>Pterygota</taxon>
        <taxon>Neoptera</taxon>
        <taxon>Endopterygota</taxon>
        <taxon>Coleoptera</taxon>
        <taxon>Polyphaga</taxon>
        <taxon>Cucujiformia</taxon>
        <taxon>Curculionidae</taxon>
        <taxon>Scolytinae</taxon>
        <taxon>Hypothenemus</taxon>
    </lineage>
</organism>
<proteinExistence type="predicted"/>
<sequence length="156" mass="17615">MLKMWQPSICESTGLDLFPTDRGMSRRDPSASPTGTILTLKNKRVACGSIVAYYNLADSTVLVSSKLIRCLQNKRASDESLDSRTYNLFEIGTLPKIIRERRMITGTLTRHRFVTHVPQKMGITGDSNCRFCWNTGDSPTDHVVYEIRSSRQTQTP</sequence>
<reference evidence="1 2" key="1">
    <citation type="submission" date="2024-05" db="EMBL/GenBank/DDBJ databases">
        <title>Genetic variation in Jamaican populations of the coffee berry borer (Hypothenemus hampei).</title>
        <authorList>
            <person name="Errbii M."/>
            <person name="Myrie A."/>
        </authorList>
    </citation>
    <scope>NUCLEOTIDE SEQUENCE [LARGE SCALE GENOMIC DNA]</scope>
    <source>
        <strain evidence="1">JA-Hopewell-2020-01-JO</strain>
        <tissue evidence="1">Whole body</tissue>
    </source>
</reference>
<name>A0ABD1EC10_HYPHA</name>
<comment type="caution">
    <text evidence="1">The sequence shown here is derived from an EMBL/GenBank/DDBJ whole genome shotgun (WGS) entry which is preliminary data.</text>
</comment>
<gene>
    <name evidence="1" type="ORF">ABEB36_012668</name>
</gene>
<protein>
    <submittedName>
        <fullName evidence="1">Uncharacterized protein</fullName>
    </submittedName>
</protein>
<evidence type="ECO:0000313" key="1">
    <source>
        <dbReference type="EMBL" id="KAL1492183.1"/>
    </source>
</evidence>
<dbReference type="Proteomes" id="UP001566132">
    <property type="component" value="Unassembled WGS sequence"/>
</dbReference>
<keyword evidence="2" id="KW-1185">Reference proteome</keyword>
<dbReference type="AlphaFoldDB" id="A0ABD1EC10"/>
<dbReference type="EMBL" id="JBDJPC010000009">
    <property type="protein sequence ID" value="KAL1492183.1"/>
    <property type="molecule type" value="Genomic_DNA"/>
</dbReference>